<accession>A0A064CPR6</accession>
<keyword evidence="2" id="KW-1185">Reference proteome</keyword>
<evidence type="ECO:0000313" key="2">
    <source>
        <dbReference type="Proteomes" id="UP000022835"/>
    </source>
</evidence>
<sequence length="244" mass="26765">MADTLYADVSEWQVGVNDTYPYPVLCIRSNDGTYGDRRWVNNYGWCLSNVDSGRLTFFVVYFVWRPNWSETVETFKSQVRAPHPKMAVMIDVESWGGQISGDQSAGINAAYREVGAYVGSTAKVIGYGNAGDLDQLWPTKPDGIRLVVASYGSNPPYPGKVAHQYTDGQGYGGGLPEGAPPFGPCDMNSADGLTAQQFAQACGISPVLPVTLAVRRRRASMAASPYAVQRRLRQRGNNFQSRQY</sequence>
<dbReference type="SUPFAM" id="SSF51445">
    <property type="entry name" value="(Trans)glycosidases"/>
    <property type="match status" value="1"/>
</dbReference>
<evidence type="ECO:0000313" key="1">
    <source>
        <dbReference type="EMBL" id="KDF00719.1"/>
    </source>
</evidence>
<reference evidence="1" key="1">
    <citation type="submission" date="2014-05" db="EMBL/GenBank/DDBJ databases">
        <title>Genome sequence of Mycobacterium aromaticivorans strain JS19b1T (= DSM 45407T).</title>
        <authorList>
            <person name="Kwak Y."/>
            <person name="Park G.-S."/>
            <person name="Li Q.X."/>
            <person name="Lee S.-E."/>
            <person name="Shin J.-H."/>
        </authorList>
    </citation>
    <scope>NUCLEOTIDE SEQUENCE [LARGE SCALE GENOMIC DNA]</scope>
    <source>
        <strain evidence="1">JS19b1</strain>
    </source>
</reference>
<dbReference type="RefSeq" id="WP_051660115.1">
    <property type="nucleotide sequence ID" value="NZ_JALN02000001.1"/>
</dbReference>
<dbReference type="eggNOG" id="COG3757">
    <property type="taxonomic scope" value="Bacteria"/>
</dbReference>
<protein>
    <submittedName>
        <fullName evidence="1">Uncharacterized protein</fullName>
    </submittedName>
</protein>
<name>A0A064CPR6_9MYCO</name>
<dbReference type="InterPro" id="IPR017853">
    <property type="entry name" value="GH"/>
</dbReference>
<dbReference type="EMBL" id="JALN02000001">
    <property type="protein sequence ID" value="KDF00719.1"/>
    <property type="molecule type" value="Genomic_DNA"/>
</dbReference>
<dbReference type="AlphaFoldDB" id="A0A064CPR6"/>
<gene>
    <name evidence="1" type="ORF">Y900_017675</name>
</gene>
<dbReference type="STRING" id="1440774.Y900_017675"/>
<organism evidence="1 2">
    <name type="scientific">Mycolicibacterium aromaticivorans JS19b1 = JCM 16368</name>
    <dbReference type="NCBI Taxonomy" id="1440774"/>
    <lineage>
        <taxon>Bacteria</taxon>
        <taxon>Bacillati</taxon>
        <taxon>Actinomycetota</taxon>
        <taxon>Actinomycetes</taxon>
        <taxon>Mycobacteriales</taxon>
        <taxon>Mycobacteriaceae</taxon>
        <taxon>Mycolicibacterium</taxon>
    </lineage>
</organism>
<proteinExistence type="predicted"/>
<comment type="caution">
    <text evidence="1">The sequence shown here is derived from an EMBL/GenBank/DDBJ whole genome shotgun (WGS) entry which is preliminary data.</text>
</comment>
<dbReference type="Gene3D" id="3.20.20.80">
    <property type="entry name" value="Glycosidases"/>
    <property type="match status" value="1"/>
</dbReference>
<dbReference type="Proteomes" id="UP000022835">
    <property type="component" value="Unassembled WGS sequence"/>
</dbReference>
<dbReference type="OrthoDB" id="4369457at2"/>